<feature type="compositionally biased region" description="Polar residues" evidence="1">
    <location>
        <begin position="199"/>
        <end position="215"/>
    </location>
</feature>
<reference evidence="2 3" key="1">
    <citation type="journal article" date="2018" name="Mol. Ecol.">
        <title>The obligate alkalophilic soda-lake fungus Sodiomyces alkalinus has shifted to a protein diet.</title>
        <authorList>
            <person name="Grum-Grzhimaylo A.A."/>
            <person name="Falkoski D.L."/>
            <person name="van den Heuvel J."/>
            <person name="Valero-Jimenez C.A."/>
            <person name="Min B."/>
            <person name="Choi I.G."/>
            <person name="Lipzen A."/>
            <person name="Daum C.G."/>
            <person name="Aanen D.K."/>
            <person name="Tsang A."/>
            <person name="Henrissat B."/>
            <person name="Bilanenko E.N."/>
            <person name="de Vries R.P."/>
            <person name="van Kan J.A.L."/>
            <person name="Grigoriev I.V."/>
            <person name="Debets A.J.M."/>
        </authorList>
    </citation>
    <scope>NUCLEOTIDE SEQUENCE [LARGE SCALE GENOMIC DNA]</scope>
    <source>
        <strain evidence="2 3">F11</strain>
    </source>
</reference>
<feature type="compositionally biased region" description="Pro residues" evidence="1">
    <location>
        <begin position="267"/>
        <end position="280"/>
    </location>
</feature>
<dbReference type="AlphaFoldDB" id="A0A3N2PUT1"/>
<feature type="region of interest" description="Disordered" evidence="1">
    <location>
        <begin position="241"/>
        <end position="313"/>
    </location>
</feature>
<accession>A0A3N2PUT1</accession>
<dbReference type="EMBL" id="ML119056">
    <property type="protein sequence ID" value="ROT38259.1"/>
    <property type="molecule type" value="Genomic_DNA"/>
</dbReference>
<feature type="compositionally biased region" description="Polar residues" evidence="1">
    <location>
        <begin position="303"/>
        <end position="312"/>
    </location>
</feature>
<evidence type="ECO:0000313" key="2">
    <source>
        <dbReference type="EMBL" id="ROT38259.1"/>
    </source>
</evidence>
<proteinExistence type="predicted"/>
<feature type="compositionally biased region" description="Low complexity" evidence="1">
    <location>
        <begin position="411"/>
        <end position="439"/>
    </location>
</feature>
<evidence type="ECO:0000313" key="3">
    <source>
        <dbReference type="Proteomes" id="UP000272025"/>
    </source>
</evidence>
<gene>
    <name evidence="2" type="ORF">SODALDRAFT_379453</name>
</gene>
<dbReference type="Proteomes" id="UP000272025">
    <property type="component" value="Unassembled WGS sequence"/>
</dbReference>
<evidence type="ECO:0000256" key="1">
    <source>
        <dbReference type="SAM" id="MobiDB-lite"/>
    </source>
</evidence>
<organism evidence="2 3">
    <name type="scientific">Sodiomyces alkalinus (strain CBS 110278 / VKM F-3762 / F11)</name>
    <name type="common">Alkaliphilic filamentous fungus</name>
    <dbReference type="NCBI Taxonomy" id="1314773"/>
    <lineage>
        <taxon>Eukaryota</taxon>
        <taxon>Fungi</taxon>
        <taxon>Dikarya</taxon>
        <taxon>Ascomycota</taxon>
        <taxon>Pezizomycotina</taxon>
        <taxon>Sordariomycetes</taxon>
        <taxon>Hypocreomycetidae</taxon>
        <taxon>Glomerellales</taxon>
        <taxon>Plectosphaerellaceae</taxon>
        <taxon>Sodiomyces</taxon>
    </lineage>
</organism>
<keyword evidence="3" id="KW-1185">Reference proteome</keyword>
<name>A0A3N2PUT1_SODAK</name>
<feature type="region of interest" description="Disordered" evidence="1">
    <location>
        <begin position="404"/>
        <end position="484"/>
    </location>
</feature>
<feature type="compositionally biased region" description="Low complexity" evidence="1">
    <location>
        <begin position="184"/>
        <end position="198"/>
    </location>
</feature>
<feature type="region of interest" description="Disordered" evidence="1">
    <location>
        <begin position="184"/>
        <end position="215"/>
    </location>
</feature>
<dbReference type="RefSeq" id="XP_028466065.1">
    <property type="nucleotide sequence ID" value="XM_028615044.1"/>
</dbReference>
<sequence length="551" mass="59865">MSFWLHVTIQVLQNSRGAVEFQPVANSPLRSPVSSNCLFGKVNDGGGTVDLDRGIIRSCHYDRFFPPETQLPIFTNVGCTKSYRGRGDMKQLYHYPKVDTVQVPPNTCGDSEVQFASEQSLINDEDAQLYSMLTAAMETDLVEYQKIASAVNNSVIRETQSPTFTPTMSCSGNALALTEDVSHAPVAAASSPPTSAGSKNQGSTTPDVTTSPLPSTEEMTMDLSFEDVTFTKQPGQLFDEKEKTSKLIRLSEGGKDDNNYRLYTRPTPIPPWAGRPPLAPTPSEMQSNVNSNTNDNNERKTGRPNSFDNASSYPFGLAPSTELTDNQSLLAAMPFPEIAQVISSRGFIVLPRDATDDFLASHGLVRTSLLSEAELARLGIPRPTTTFHSPLRTHTSAVAVTTPGHAGHARNASNSNSNSNSTSTNTSTNTNRNNSVSPSSSPPCKRNASAVSLYQTPQLARQTSKKRKFSKTSTLDITGRPEGFPAPSGLSNAIVNSILRQQEAKRGRNYARQGGYPAGIDRFIWEKNGQQYHSIDLVLSRRPLILITSAL</sequence>
<protein>
    <submittedName>
        <fullName evidence="2">Uncharacterized protein</fullName>
    </submittedName>
</protein>
<dbReference type="GeneID" id="39583521"/>
<feature type="compositionally biased region" description="Polar residues" evidence="1">
    <location>
        <begin position="449"/>
        <end position="462"/>
    </location>
</feature>